<proteinExistence type="inferred from homology"/>
<gene>
    <name evidence="12" type="ORF">N7G274_001328</name>
</gene>
<dbReference type="SUPFAM" id="SSF50044">
    <property type="entry name" value="SH3-domain"/>
    <property type="match status" value="1"/>
</dbReference>
<dbReference type="PROSITE" id="PS50089">
    <property type="entry name" value="ZF_RING_2"/>
    <property type="match status" value="1"/>
</dbReference>
<evidence type="ECO:0008006" key="14">
    <source>
        <dbReference type="Google" id="ProtNLM"/>
    </source>
</evidence>
<evidence type="ECO:0000256" key="5">
    <source>
        <dbReference type="ARBA" id="ARBA00022833"/>
    </source>
</evidence>
<dbReference type="PANTHER" id="PTHR16079:SF4">
    <property type="entry name" value="E3 UBIQUITIN-PROTEIN LIGASE CHFR"/>
    <property type="match status" value="1"/>
</dbReference>
<feature type="region of interest" description="Disordered" evidence="9">
    <location>
        <begin position="172"/>
        <end position="220"/>
    </location>
</feature>
<dbReference type="InterPro" id="IPR018957">
    <property type="entry name" value="Znf_C3HC4_RING-type"/>
</dbReference>
<evidence type="ECO:0000256" key="3">
    <source>
        <dbReference type="ARBA" id="ARBA00022723"/>
    </source>
</evidence>
<feature type="compositionally biased region" description="Polar residues" evidence="9">
    <location>
        <begin position="662"/>
        <end position="680"/>
    </location>
</feature>
<dbReference type="SMART" id="SM00184">
    <property type="entry name" value="RING"/>
    <property type="match status" value="1"/>
</dbReference>
<name>A0ABR4ANJ2_9LECA</name>
<organism evidence="12 13">
    <name type="scientific">Stereocaulon virgatum</name>
    <dbReference type="NCBI Taxonomy" id="373712"/>
    <lineage>
        <taxon>Eukaryota</taxon>
        <taxon>Fungi</taxon>
        <taxon>Dikarya</taxon>
        <taxon>Ascomycota</taxon>
        <taxon>Pezizomycotina</taxon>
        <taxon>Lecanoromycetes</taxon>
        <taxon>OSLEUM clade</taxon>
        <taxon>Lecanoromycetidae</taxon>
        <taxon>Lecanorales</taxon>
        <taxon>Lecanorineae</taxon>
        <taxon>Stereocaulaceae</taxon>
        <taxon>Stereocaulon</taxon>
    </lineage>
</organism>
<evidence type="ECO:0000313" key="13">
    <source>
        <dbReference type="Proteomes" id="UP001590950"/>
    </source>
</evidence>
<feature type="compositionally biased region" description="Polar residues" evidence="9">
    <location>
        <begin position="379"/>
        <end position="394"/>
    </location>
</feature>
<evidence type="ECO:0000313" key="12">
    <source>
        <dbReference type="EMBL" id="KAL2047307.1"/>
    </source>
</evidence>
<feature type="compositionally biased region" description="Low complexity" evidence="9">
    <location>
        <begin position="211"/>
        <end position="220"/>
    </location>
</feature>
<accession>A0ABR4ANJ2</accession>
<keyword evidence="2 8" id="KW-0728">SH3 domain</keyword>
<feature type="compositionally biased region" description="Basic and acidic residues" evidence="9">
    <location>
        <begin position="175"/>
        <end position="186"/>
    </location>
</feature>
<evidence type="ECO:0000256" key="8">
    <source>
        <dbReference type="PROSITE-ProRule" id="PRU00192"/>
    </source>
</evidence>
<comment type="caution">
    <text evidence="12">The sequence shown here is derived from an EMBL/GenBank/DDBJ whole genome shotgun (WGS) entry which is preliminary data.</text>
</comment>
<feature type="domain" description="RING-type" evidence="11">
    <location>
        <begin position="18"/>
        <end position="68"/>
    </location>
</feature>
<feature type="region of interest" description="Disordered" evidence="9">
    <location>
        <begin position="266"/>
        <end position="491"/>
    </location>
</feature>
<protein>
    <recommendedName>
        <fullName evidence="14">RING-type domain-containing protein</fullName>
    </recommendedName>
</protein>
<feature type="compositionally biased region" description="Polar residues" evidence="9">
    <location>
        <begin position="305"/>
        <end position="321"/>
    </location>
</feature>
<feature type="compositionally biased region" description="Polar residues" evidence="9">
    <location>
        <begin position="471"/>
        <end position="491"/>
    </location>
</feature>
<keyword evidence="3" id="KW-0479">Metal-binding</keyword>
<dbReference type="PANTHER" id="PTHR16079">
    <property type="entry name" value="UBIQUITIN LIGASE PROTEIN CHFR"/>
    <property type="match status" value="1"/>
</dbReference>
<comment type="similarity">
    <text evidence="1">Belongs to the SH3RF family.</text>
</comment>
<reference evidence="12 13" key="1">
    <citation type="submission" date="2024-09" db="EMBL/GenBank/DDBJ databases">
        <title>Rethinking Asexuality: The Enigmatic Case of Functional Sexual Genes in Lepraria (Stereocaulaceae).</title>
        <authorList>
            <person name="Doellman M."/>
            <person name="Sun Y."/>
            <person name="Barcenas-Pena A."/>
            <person name="Lumbsch H.T."/>
            <person name="Grewe F."/>
        </authorList>
    </citation>
    <scope>NUCLEOTIDE SEQUENCE [LARGE SCALE GENOMIC DNA]</scope>
    <source>
        <strain evidence="12 13">Mercado 3170</strain>
    </source>
</reference>
<evidence type="ECO:0000259" key="11">
    <source>
        <dbReference type="PROSITE" id="PS50089"/>
    </source>
</evidence>
<evidence type="ECO:0000256" key="7">
    <source>
        <dbReference type="PROSITE-ProRule" id="PRU00175"/>
    </source>
</evidence>
<evidence type="ECO:0000256" key="1">
    <source>
        <dbReference type="ARBA" id="ARBA00008649"/>
    </source>
</evidence>
<dbReference type="InterPro" id="IPR052256">
    <property type="entry name" value="E3_ubiquitin-ligase_CHFR"/>
</dbReference>
<dbReference type="InterPro" id="IPR017907">
    <property type="entry name" value="Znf_RING_CS"/>
</dbReference>
<feature type="region of interest" description="Disordered" evidence="9">
    <location>
        <begin position="658"/>
        <end position="689"/>
    </location>
</feature>
<keyword evidence="6" id="KW-0832">Ubl conjugation</keyword>
<evidence type="ECO:0000256" key="4">
    <source>
        <dbReference type="ARBA" id="ARBA00022771"/>
    </source>
</evidence>
<dbReference type="EMBL" id="JBEFKJ010000003">
    <property type="protein sequence ID" value="KAL2047307.1"/>
    <property type="molecule type" value="Genomic_DNA"/>
</dbReference>
<keyword evidence="5" id="KW-0862">Zinc</keyword>
<dbReference type="SUPFAM" id="SSF57850">
    <property type="entry name" value="RING/U-box"/>
    <property type="match status" value="2"/>
</dbReference>
<dbReference type="InterPro" id="IPR001841">
    <property type="entry name" value="Znf_RING"/>
</dbReference>
<feature type="domain" description="SH3" evidence="10">
    <location>
        <begin position="848"/>
        <end position="909"/>
    </location>
</feature>
<sequence length="915" mass="101491">MAESAKTGLLDLEKELSCSICTEVLYQPLTLLDCLHTFCGSCLKEWFSWQASQATPSKPNPFTCPSCRASVRETRPNATVTTLLEMYLQANPSRARTEQEKRDTKKKYTPGENVMPKIGRKEEGEDEEEERRLVEEVRALSLREVGIRSAENHVERRTRQRLRDSTTAAWIEDVTQQRRRERDHSTGAEVAGPSASTDPVVQARQIEHQSSLRSLLSTSDLDPAEMEEEILRQIMDEGILDGIDLNNIDISQEDELSEKIAEAYRRRHRQRATPPENQPDRPRASNTRDGRSDAQEQRQNRRQGRSPNPTATDPNTHSSHPPVSRPHLLEAYPTGQGHRQRTASETRRQTSPNPASSSSRASSDTQRQAARSATDLTHRPQNSSNQQTRPTDSSSHGRRTTDPNRLQPGEGSSDPASRSTQAARGPRTRPRDISSSRANAATVAPPQASPNTASRTAVPVAPESPRHNDSPRTSSRALSQPSTPAVAQQLPSFPEPSISCNRCGKAGLEYELHQNCSKCNEGKYNLCLRCYRLGYGCLHWFGFGHAAVQRYRQQEPTAGYPAQHPLPHRLTGHRYLAPPPETRHVSISGSSVSTSSDPSNRLQSGPFCSNCSGFAPDCYWKCDVCNEAEWGFCNACVNQGKCCTHALMPVRYPDITNAPMATPSTRDQHSSTSPLIQSPKSAAEGHPIDQSIRERNIPLTFSTKCDICTYPIPPSNSRFHCPQCNAGDYDICSPCYHKLVNAGNLSFENGPRGWRRCPSGHRMIIVGFQDSNLGQRRIVVEDLVGGNALKDDASGQDSHEWSWPEDGRRRVKSVAKVVNSRATEVKDSPLADGAAAPALLRTYPPNGGEGMHVQALWSWWPAEGVDDELAFPKGAEIRECEDINGDWFWGFYCGRGGIFPSVYGRIVETVRARAI</sequence>
<evidence type="ECO:0000256" key="6">
    <source>
        <dbReference type="ARBA" id="ARBA00022843"/>
    </source>
</evidence>
<keyword evidence="4 7" id="KW-0863">Zinc-finger</keyword>
<feature type="compositionally biased region" description="Basic and acidic residues" evidence="9">
    <location>
        <begin position="278"/>
        <end position="299"/>
    </location>
</feature>
<dbReference type="InterPro" id="IPR001452">
    <property type="entry name" value="SH3_domain"/>
</dbReference>
<dbReference type="InterPro" id="IPR036028">
    <property type="entry name" value="SH3-like_dom_sf"/>
</dbReference>
<dbReference type="Proteomes" id="UP001590950">
    <property type="component" value="Unassembled WGS sequence"/>
</dbReference>
<dbReference type="Pfam" id="PF00097">
    <property type="entry name" value="zf-C3HC4"/>
    <property type="match status" value="1"/>
</dbReference>
<evidence type="ECO:0000259" key="10">
    <source>
        <dbReference type="PROSITE" id="PS50002"/>
    </source>
</evidence>
<evidence type="ECO:0000256" key="9">
    <source>
        <dbReference type="SAM" id="MobiDB-lite"/>
    </source>
</evidence>
<evidence type="ECO:0000256" key="2">
    <source>
        <dbReference type="ARBA" id="ARBA00022443"/>
    </source>
</evidence>
<dbReference type="PROSITE" id="PS00518">
    <property type="entry name" value="ZF_RING_1"/>
    <property type="match status" value="1"/>
</dbReference>
<feature type="region of interest" description="Disordered" evidence="9">
    <location>
        <begin position="92"/>
        <end position="130"/>
    </location>
</feature>
<dbReference type="CDD" id="cd00174">
    <property type="entry name" value="SH3"/>
    <property type="match status" value="1"/>
</dbReference>
<dbReference type="InterPro" id="IPR013083">
    <property type="entry name" value="Znf_RING/FYVE/PHD"/>
</dbReference>
<dbReference type="PROSITE" id="PS50002">
    <property type="entry name" value="SH3"/>
    <property type="match status" value="1"/>
</dbReference>
<dbReference type="Gene3D" id="3.30.40.10">
    <property type="entry name" value="Zinc/RING finger domain, C3HC4 (zinc finger)"/>
    <property type="match status" value="1"/>
</dbReference>
<dbReference type="Gene3D" id="2.30.30.40">
    <property type="entry name" value="SH3 Domains"/>
    <property type="match status" value="1"/>
</dbReference>
<dbReference type="SMART" id="SM00326">
    <property type="entry name" value="SH3"/>
    <property type="match status" value="1"/>
</dbReference>
<feature type="compositionally biased region" description="Low complexity" evidence="9">
    <location>
        <begin position="349"/>
        <end position="373"/>
    </location>
</feature>
<keyword evidence="13" id="KW-1185">Reference proteome</keyword>